<evidence type="ECO:0000313" key="2">
    <source>
        <dbReference type="Proteomes" id="UP001060215"/>
    </source>
</evidence>
<reference evidence="1 2" key="1">
    <citation type="journal article" date="2022" name="Plant J.">
        <title>Chromosome-level genome of Camellia lanceoleosa provides a valuable resource for understanding genome evolution and self-incompatibility.</title>
        <authorList>
            <person name="Gong W."/>
            <person name="Xiao S."/>
            <person name="Wang L."/>
            <person name="Liao Z."/>
            <person name="Chang Y."/>
            <person name="Mo W."/>
            <person name="Hu G."/>
            <person name="Li W."/>
            <person name="Zhao G."/>
            <person name="Zhu H."/>
            <person name="Hu X."/>
            <person name="Ji K."/>
            <person name="Xiang X."/>
            <person name="Song Q."/>
            <person name="Yuan D."/>
            <person name="Jin S."/>
            <person name="Zhang L."/>
        </authorList>
    </citation>
    <scope>NUCLEOTIDE SEQUENCE [LARGE SCALE GENOMIC DNA]</scope>
    <source>
        <strain evidence="1">SQ_2022a</strain>
    </source>
</reference>
<gene>
    <name evidence="1" type="ORF">LOK49_LG15G00900</name>
</gene>
<sequence length="325" mass="35798">MQYCVDHPEEISKLSKVKAQVSEVKGVMMENIEKVLNRRENIELLVDKTENLRSQGVDVEKAAKTLHPCWAEYRICDERATAIYVNIFSGEATTQFPTAMEMARRAILADAMGLGKTVMTIALILARPGRGSSHDQKLVSETISVFVHYGGDRTNDSEVIAEHDVVLTTYGVLTAAYKKGDAFCTPEGQSEPLVAMGNNSSQSGSFCASQGQSQPSSTMGVTVYTSQGQSRPLFAMSSNYVEGHGHGHGHGVYISQSPPESQSQPPFAMGHTNVHHVMTSGQLCIETKEFGLVRNMLIAVVRKRYRDTAQWRDKLTPLKSKRNWA</sequence>
<accession>A0ACC0F8T1</accession>
<organism evidence="1 2">
    <name type="scientific">Camellia lanceoleosa</name>
    <dbReference type="NCBI Taxonomy" id="1840588"/>
    <lineage>
        <taxon>Eukaryota</taxon>
        <taxon>Viridiplantae</taxon>
        <taxon>Streptophyta</taxon>
        <taxon>Embryophyta</taxon>
        <taxon>Tracheophyta</taxon>
        <taxon>Spermatophyta</taxon>
        <taxon>Magnoliopsida</taxon>
        <taxon>eudicotyledons</taxon>
        <taxon>Gunneridae</taxon>
        <taxon>Pentapetalae</taxon>
        <taxon>asterids</taxon>
        <taxon>Ericales</taxon>
        <taxon>Theaceae</taxon>
        <taxon>Camellia</taxon>
    </lineage>
</organism>
<dbReference type="EMBL" id="CM045768">
    <property type="protein sequence ID" value="KAI7984533.1"/>
    <property type="molecule type" value="Genomic_DNA"/>
</dbReference>
<proteinExistence type="predicted"/>
<protein>
    <submittedName>
        <fullName evidence="1">DNA repair protein RAD5B</fullName>
    </submittedName>
</protein>
<dbReference type="Proteomes" id="UP001060215">
    <property type="component" value="Chromosome 11"/>
</dbReference>
<comment type="caution">
    <text evidence="1">The sequence shown here is derived from an EMBL/GenBank/DDBJ whole genome shotgun (WGS) entry which is preliminary data.</text>
</comment>
<name>A0ACC0F8T1_9ERIC</name>
<keyword evidence="2" id="KW-1185">Reference proteome</keyword>
<evidence type="ECO:0000313" key="1">
    <source>
        <dbReference type="EMBL" id="KAI7984533.1"/>
    </source>
</evidence>